<dbReference type="GO" id="GO:0016020">
    <property type="term" value="C:membrane"/>
    <property type="evidence" value="ECO:0007669"/>
    <property type="project" value="InterPro"/>
</dbReference>
<evidence type="ECO:0000313" key="1">
    <source>
        <dbReference type="EMBL" id="RKO93139.1"/>
    </source>
</evidence>
<accession>A0A4P9WJM3</accession>
<sequence>MTSASFPQIPLPFGDFNPDDPNAQILSRLVCIYTWRKYKAWVDLESVQFSPLSGKILFKNLRYHSRNQSFVVLRGHITFRYWLPRVRKEADADQPGQRDLRCRIKLRLDGMEWFFYNRTPAYEYLDSVLQQWQSRSPSAQFGSRRGSQDNFTINIESEELKNEDKDRGFRKMLPIEITGTQGSIILGNPDLPSILIFYYKEANGTYDSVKYPLNR</sequence>
<dbReference type="InterPro" id="IPR029636">
    <property type="entry name" value="Csf1"/>
</dbReference>
<dbReference type="PANTHER" id="PTHR32085">
    <property type="entry name" value="PROTEIN CSF1"/>
    <property type="match status" value="1"/>
</dbReference>
<feature type="non-terminal residue" evidence="1">
    <location>
        <position position="215"/>
    </location>
</feature>
<reference evidence="2" key="1">
    <citation type="journal article" date="2018" name="Nat. Microbiol.">
        <title>Leveraging single-cell genomics to expand the fungal tree of life.</title>
        <authorList>
            <person name="Ahrendt S.R."/>
            <person name="Quandt C.A."/>
            <person name="Ciobanu D."/>
            <person name="Clum A."/>
            <person name="Salamov A."/>
            <person name="Andreopoulos B."/>
            <person name="Cheng J.F."/>
            <person name="Woyke T."/>
            <person name="Pelin A."/>
            <person name="Henrissat B."/>
            <person name="Reynolds N.K."/>
            <person name="Benny G.L."/>
            <person name="Smith M.E."/>
            <person name="James T.Y."/>
            <person name="Grigoriev I.V."/>
        </authorList>
    </citation>
    <scope>NUCLEOTIDE SEQUENCE [LARGE SCALE GENOMIC DNA]</scope>
</reference>
<name>A0A4P9WJM3_9FUNG</name>
<gene>
    <name evidence="1" type="ORF">BDK51DRAFT_33607</name>
</gene>
<dbReference type="PANTHER" id="PTHR32085:SF3">
    <property type="entry name" value="PROTEIN CSF1"/>
    <property type="match status" value="1"/>
</dbReference>
<dbReference type="Proteomes" id="UP000269721">
    <property type="component" value="Unassembled WGS sequence"/>
</dbReference>
<evidence type="ECO:0000313" key="2">
    <source>
        <dbReference type="Proteomes" id="UP000269721"/>
    </source>
</evidence>
<dbReference type="GO" id="GO:0006113">
    <property type="term" value="P:fermentation"/>
    <property type="evidence" value="ECO:0007669"/>
    <property type="project" value="InterPro"/>
</dbReference>
<protein>
    <submittedName>
        <fullName evidence="1">Uncharacterized protein</fullName>
    </submittedName>
</protein>
<dbReference type="AlphaFoldDB" id="A0A4P9WJM3"/>
<dbReference type="EMBL" id="KZ994358">
    <property type="protein sequence ID" value="RKO93139.1"/>
    <property type="molecule type" value="Genomic_DNA"/>
</dbReference>
<keyword evidence="2" id="KW-1185">Reference proteome</keyword>
<dbReference type="OrthoDB" id="10051416at2759"/>
<organism evidence="1 2">
    <name type="scientific">Blyttiomyces helicus</name>
    <dbReference type="NCBI Taxonomy" id="388810"/>
    <lineage>
        <taxon>Eukaryota</taxon>
        <taxon>Fungi</taxon>
        <taxon>Fungi incertae sedis</taxon>
        <taxon>Chytridiomycota</taxon>
        <taxon>Chytridiomycota incertae sedis</taxon>
        <taxon>Chytridiomycetes</taxon>
        <taxon>Chytridiomycetes incertae sedis</taxon>
        <taxon>Blyttiomyces</taxon>
    </lineage>
</organism>
<proteinExistence type="predicted"/>